<evidence type="ECO:0000313" key="4">
    <source>
        <dbReference type="EMBL" id="KEY70378.1"/>
    </source>
</evidence>
<evidence type="ECO:0000256" key="2">
    <source>
        <dbReference type="ARBA" id="ARBA00023445"/>
    </source>
</evidence>
<dbReference type="InterPro" id="IPR001509">
    <property type="entry name" value="Epimerase_deHydtase"/>
</dbReference>
<keyword evidence="1" id="KW-0560">Oxidoreductase</keyword>
<evidence type="ECO:0000313" key="5">
    <source>
        <dbReference type="Proteomes" id="UP000028045"/>
    </source>
</evidence>
<dbReference type="HOGENOM" id="CLU_007383_9_2_1"/>
<dbReference type="EMBL" id="KL648445">
    <property type="protein sequence ID" value="KEY70378.1"/>
    <property type="molecule type" value="Genomic_DNA"/>
</dbReference>
<evidence type="ECO:0000259" key="3">
    <source>
        <dbReference type="Pfam" id="PF01370"/>
    </source>
</evidence>
<dbReference type="SUPFAM" id="SSF51735">
    <property type="entry name" value="NAD(P)-binding Rossmann-fold domains"/>
    <property type="match status" value="1"/>
</dbReference>
<dbReference type="CDD" id="cd05227">
    <property type="entry name" value="AR_SDR_e"/>
    <property type="match status" value="1"/>
</dbReference>
<accession>A0A084AYJ9</accession>
<feature type="domain" description="NAD-dependent epimerase/dehydratase" evidence="3">
    <location>
        <begin position="4"/>
        <end position="256"/>
    </location>
</feature>
<sequence length="334" mass="36228">MAKVLLTGGSGFIGAHVLKLLLERGYHVVLTVRSEEQGKSIIRAYPETTGEVLGYTVVKDIGNQAALDKAVQSQPPFRYVIHMASPFTTSFTDPVKEILEPAIQGTVAVLKAIAAHAPSVERVVITSSLAAIVNPRQKIDVYDESSWNPVTMEEASSNVRIAYAGSKALAERAAWDFVNKEKPNFDLVAINPPLVFGPILKILSVARINTSNQRIYDMLQGKFAGGQLPPTGVFLWADVRDVAASHVNALEIAEAGGQRFLVTAGHFSNKGIAEAIVEKDPTKRSRLPVELVDDTPADVYGYNNDKATGILKVEFRSFSKSINDTINSLITLDL</sequence>
<dbReference type="InterPro" id="IPR050425">
    <property type="entry name" value="NAD(P)_dehydrat-like"/>
</dbReference>
<name>A0A084AYJ9_STACB</name>
<evidence type="ECO:0000256" key="1">
    <source>
        <dbReference type="ARBA" id="ARBA00023002"/>
    </source>
</evidence>
<dbReference type="AlphaFoldDB" id="A0A084AYJ9"/>
<comment type="similarity">
    <text evidence="2">Belongs to the NAD(P)-dependent epimerase/dehydratase family. Dihydroflavonol-4-reductase subfamily.</text>
</comment>
<dbReference type="Pfam" id="PF01370">
    <property type="entry name" value="Epimerase"/>
    <property type="match status" value="1"/>
</dbReference>
<dbReference type="PANTHER" id="PTHR10366:SF564">
    <property type="entry name" value="STEROL-4-ALPHA-CARBOXYLATE 3-DEHYDROGENASE, DECARBOXYLATING"/>
    <property type="match status" value="1"/>
</dbReference>
<dbReference type="PANTHER" id="PTHR10366">
    <property type="entry name" value="NAD DEPENDENT EPIMERASE/DEHYDRATASE"/>
    <property type="match status" value="1"/>
</dbReference>
<gene>
    <name evidence="4" type="ORF">S7711_09352</name>
</gene>
<proteinExistence type="inferred from homology"/>
<dbReference type="OrthoDB" id="2735536at2759"/>
<dbReference type="Proteomes" id="UP000028045">
    <property type="component" value="Unassembled WGS sequence"/>
</dbReference>
<dbReference type="GO" id="GO:0016616">
    <property type="term" value="F:oxidoreductase activity, acting on the CH-OH group of donors, NAD or NADP as acceptor"/>
    <property type="evidence" value="ECO:0007669"/>
    <property type="project" value="TreeGrafter"/>
</dbReference>
<dbReference type="InterPro" id="IPR036291">
    <property type="entry name" value="NAD(P)-bd_dom_sf"/>
</dbReference>
<dbReference type="Gene3D" id="3.40.50.720">
    <property type="entry name" value="NAD(P)-binding Rossmann-like Domain"/>
    <property type="match status" value="1"/>
</dbReference>
<keyword evidence="5" id="KW-1185">Reference proteome</keyword>
<dbReference type="FunFam" id="3.40.50.720:FF:000191">
    <property type="entry name" value="Methylglyoxal reductase (NADPH-dependent)"/>
    <property type="match status" value="1"/>
</dbReference>
<reference evidence="4 5" key="1">
    <citation type="journal article" date="2014" name="BMC Genomics">
        <title>Comparative genome sequencing reveals chemotype-specific gene clusters in the toxigenic black mold Stachybotrys.</title>
        <authorList>
            <person name="Semeiks J."/>
            <person name="Borek D."/>
            <person name="Otwinowski Z."/>
            <person name="Grishin N.V."/>
        </authorList>
    </citation>
    <scope>NUCLEOTIDE SEQUENCE [LARGE SCALE GENOMIC DNA]</scope>
    <source>
        <strain evidence="5">CBS 109288 / IBT 7711</strain>
    </source>
</reference>
<protein>
    <recommendedName>
        <fullName evidence="3">NAD-dependent epimerase/dehydratase domain-containing protein</fullName>
    </recommendedName>
</protein>
<organism evidence="4 5">
    <name type="scientific">Stachybotrys chartarum (strain CBS 109288 / IBT 7711)</name>
    <name type="common">Toxic black mold</name>
    <name type="synonym">Stilbospora chartarum</name>
    <dbReference type="NCBI Taxonomy" id="1280523"/>
    <lineage>
        <taxon>Eukaryota</taxon>
        <taxon>Fungi</taxon>
        <taxon>Dikarya</taxon>
        <taxon>Ascomycota</taxon>
        <taxon>Pezizomycotina</taxon>
        <taxon>Sordariomycetes</taxon>
        <taxon>Hypocreomycetidae</taxon>
        <taxon>Hypocreales</taxon>
        <taxon>Stachybotryaceae</taxon>
        <taxon>Stachybotrys</taxon>
    </lineage>
</organism>